<accession>A0AAV2HS41</accession>
<dbReference type="PANTHER" id="PTHR11388:SF142">
    <property type="entry name" value="SOLUTE CARRIER ORGANIC ANION TRANSPORTER FAMILY MEMBER 5A1"/>
    <property type="match status" value="1"/>
</dbReference>
<evidence type="ECO:0000256" key="1">
    <source>
        <dbReference type="ARBA" id="ARBA00004651"/>
    </source>
</evidence>
<dbReference type="PROSITE" id="PS00282">
    <property type="entry name" value="KAZAL_1"/>
    <property type="match status" value="1"/>
</dbReference>
<evidence type="ECO:0000259" key="9">
    <source>
        <dbReference type="PROSITE" id="PS51465"/>
    </source>
</evidence>
<keyword evidence="3" id="KW-1003">Cell membrane</keyword>
<feature type="transmembrane region" description="Helical" evidence="8">
    <location>
        <begin position="121"/>
        <end position="139"/>
    </location>
</feature>
<name>A0AAV2HS41_LYMST</name>
<evidence type="ECO:0000256" key="6">
    <source>
        <dbReference type="ARBA" id="ARBA00023136"/>
    </source>
</evidence>
<comment type="subcellular location">
    <subcellularLocation>
        <location evidence="1">Cell membrane</location>
        <topology evidence="1">Multi-pass membrane protein</topology>
    </subcellularLocation>
</comment>
<evidence type="ECO:0000256" key="4">
    <source>
        <dbReference type="ARBA" id="ARBA00022692"/>
    </source>
</evidence>
<keyword evidence="4 8" id="KW-0812">Transmembrane</keyword>
<comment type="caution">
    <text evidence="10">The sequence shown here is derived from an EMBL/GenBank/DDBJ whole genome shotgun (WGS) entry which is preliminary data.</text>
</comment>
<dbReference type="Gene3D" id="1.20.1250.20">
    <property type="entry name" value="MFS general substrate transporter like domains"/>
    <property type="match status" value="1"/>
</dbReference>
<dbReference type="InterPro" id="IPR036058">
    <property type="entry name" value="Kazal_dom_sf"/>
</dbReference>
<dbReference type="Proteomes" id="UP001497497">
    <property type="component" value="Unassembled WGS sequence"/>
</dbReference>
<keyword evidence="7" id="KW-1015">Disulfide bond</keyword>
<dbReference type="InterPro" id="IPR002350">
    <property type="entry name" value="Kazal_dom"/>
</dbReference>
<keyword evidence="6 8" id="KW-0472">Membrane</keyword>
<dbReference type="InterPro" id="IPR004156">
    <property type="entry name" value="OATP"/>
</dbReference>
<keyword evidence="5 8" id="KW-1133">Transmembrane helix</keyword>
<comment type="similarity">
    <text evidence="2">Belongs to the organo anion transporter (TC 2.A.60) family.</text>
</comment>
<dbReference type="InterPro" id="IPR036259">
    <property type="entry name" value="MFS_trans_sf"/>
</dbReference>
<feature type="transmembrane region" description="Helical" evidence="8">
    <location>
        <begin position="247"/>
        <end position="272"/>
    </location>
</feature>
<evidence type="ECO:0000313" key="11">
    <source>
        <dbReference type="Proteomes" id="UP001497497"/>
    </source>
</evidence>
<evidence type="ECO:0000256" key="3">
    <source>
        <dbReference type="ARBA" id="ARBA00022475"/>
    </source>
</evidence>
<evidence type="ECO:0000256" key="7">
    <source>
        <dbReference type="ARBA" id="ARBA00023157"/>
    </source>
</evidence>
<feature type="domain" description="Kazal-like" evidence="9">
    <location>
        <begin position="186"/>
        <end position="230"/>
    </location>
</feature>
<dbReference type="Pfam" id="PF03137">
    <property type="entry name" value="OATP"/>
    <property type="match status" value="1"/>
</dbReference>
<dbReference type="PROSITE" id="PS51465">
    <property type="entry name" value="KAZAL_2"/>
    <property type="match status" value="1"/>
</dbReference>
<feature type="transmembrane region" description="Helical" evidence="8">
    <location>
        <begin position="80"/>
        <end position="101"/>
    </location>
</feature>
<dbReference type="AlphaFoldDB" id="A0AAV2HS41"/>
<sequence length="381" mass="42145">MSKYDQRWVGAWWLGFLIVGVASVAFSLPIMFFPRRIRYDQDTSHRKTQNSSNADSKKAAVKKVILDMPKSLSRIFRRPVYVLALVGGCIDGFGFSGWFAFSQKYIETQFNKTPQQVSLTTGIIVIFSLALGTFSGGFLTSRFKLGLRGCVMMALAISAGTLALDVMYMVFGCENSQVMGLGDTRTQSSQQCACNSDIFLVCGDNNVDYRSPCWAGCTNSTNMIFSNCSEINGGQAKPGLCSLDCPFFIPFLVIYCLGMLIGCSSIVPGFMIIVRSIEQRDQSLATGASAFCQTLIGFLPAPLVFGKLIDSTCRLWSPTGDYCMLYDRERFRFIFNGLYIGLRAGHLVILTLVLLLVRRLHGRRDKDGIHGRESKTISPTT</sequence>
<dbReference type="SUPFAM" id="SSF100895">
    <property type="entry name" value="Kazal-type serine protease inhibitors"/>
    <property type="match status" value="1"/>
</dbReference>
<keyword evidence="11" id="KW-1185">Reference proteome</keyword>
<feature type="transmembrane region" description="Helical" evidence="8">
    <location>
        <begin position="151"/>
        <end position="171"/>
    </location>
</feature>
<dbReference type="GO" id="GO:0016323">
    <property type="term" value="C:basolateral plasma membrane"/>
    <property type="evidence" value="ECO:0007669"/>
    <property type="project" value="TreeGrafter"/>
</dbReference>
<dbReference type="SUPFAM" id="SSF103473">
    <property type="entry name" value="MFS general substrate transporter"/>
    <property type="match status" value="1"/>
</dbReference>
<feature type="transmembrane region" description="Helical" evidence="8">
    <location>
        <begin position="12"/>
        <end position="33"/>
    </location>
</feature>
<feature type="transmembrane region" description="Helical" evidence="8">
    <location>
        <begin position="284"/>
        <end position="305"/>
    </location>
</feature>
<proteinExistence type="inferred from homology"/>
<evidence type="ECO:0000256" key="5">
    <source>
        <dbReference type="ARBA" id="ARBA00022989"/>
    </source>
</evidence>
<reference evidence="10 11" key="1">
    <citation type="submission" date="2024-04" db="EMBL/GenBank/DDBJ databases">
        <authorList>
            <consortium name="Genoscope - CEA"/>
            <person name="William W."/>
        </authorList>
    </citation>
    <scope>NUCLEOTIDE SEQUENCE [LARGE SCALE GENOMIC DNA]</scope>
</reference>
<protein>
    <recommendedName>
        <fullName evidence="9">Kazal-like domain-containing protein</fullName>
    </recommendedName>
</protein>
<dbReference type="GO" id="GO:0043252">
    <property type="term" value="P:sodium-independent organic anion transport"/>
    <property type="evidence" value="ECO:0007669"/>
    <property type="project" value="TreeGrafter"/>
</dbReference>
<feature type="transmembrane region" description="Helical" evidence="8">
    <location>
        <begin position="333"/>
        <end position="357"/>
    </location>
</feature>
<dbReference type="EMBL" id="CAXITT010000243">
    <property type="protein sequence ID" value="CAL1536928.1"/>
    <property type="molecule type" value="Genomic_DNA"/>
</dbReference>
<gene>
    <name evidence="10" type="ORF">GSLYS_00010841001</name>
</gene>
<evidence type="ECO:0000313" key="10">
    <source>
        <dbReference type="EMBL" id="CAL1536928.1"/>
    </source>
</evidence>
<evidence type="ECO:0000256" key="8">
    <source>
        <dbReference type="SAM" id="Phobius"/>
    </source>
</evidence>
<organism evidence="10 11">
    <name type="scientific">Lymnaea stagnalis</name>
    <name type="common">Great pond snail</name>
    <name type="synonym">Helix stagnalis</name>
    <dbReference type="NCBI Taxonomy" id="6523"/>
    <lineage>
        <taxon>Eukaryota</taxon>
        <taxon>Metazoa</taxon>
        <taxon>Spiralia</taxon>
        <taxon>Lophotrochozoa</taxon>
        <taxon>Mollusca</taxon>
        <taxon>Gastropoda</taxon>
        <taxon>Heterobranchia</taxon>
        <taxon>Euthyneura</taxon>
        <taxon>Panpulmonata</taxon>
        <taxon>Hygrophila</taxon>
        <taxon>Lymnaeoidea</taxon>
        <taxon>Lymnaeidae</taxon>
        <taxon>Lymnaea</taxon>
    </lineage>
</organism>
<dbReference type="PANTHER" id="PTHR11388">
    <property type="entry name" value="ORGANIC ANION TRANSPORTER"/>
    <property type="match status" value="1"/>
</dbReference>
<dbReference type="GO" id="GO:0015347">
    <property type="term" value="F:sodium-independent organic anion transmembrane transporter activity"/>
    <property type="evidence" value="ECO:0007669"/>
    <property type="project" value="TreeGrafter"/>
</dbReference>
<evidence type="ECO:0000256" key="2">
    <source>
        <dbReference type="ARBA" id="ARBA00009657"/>
    </source>
</evidence>